<feature type="region of interest" description="Disordered" evidence="1">
    <location>
        <begin position="1"/>
        <end position="52"/>
    </location>
</feature>
<keyword evidence="3" id="KW-1185">Reference proteome</keyword>
<evidence type="ECO:0000256" key="1">
    <source>
        <dbReference type="SAM" id="MobiDB-lite"/>
    </source>
</evidence>
<feature type="region of interest" description="Disordered" evidence="1">
    <location>
        <begin position="128"/>
        <end position="149"/>
    </location>
</feature>
<evidence type="ECO:0000313" key="2">
    <source>
        <dbReference type="EMBL" id="KDR68809.1"/>
    </source>
</evidence>
<accession>A0A067SM66</accession>
<gene>
    <name evidence="2" type="ORF">GALMADRAFT_256671</name>
</gene>
<dbReference type="Proteomes" id="UP000027222">
    <property type="component" value="Unassembled WGS sequence"/>
</dbReference>
<feature type="compositionally biased region" description="Basic and acidic residues" evidence="1">
    <location>
        <begin position="128"/>
        <end position="143"/>
    </location>
</feature>
<evidence type="ECO:0000313" key="3">
    <source>
        <dbReference type="Proteomes" id="UP000027222"/>
    </source>
</evidence>
<dbReference type="AlphaFoldDB" id="A0A067SM66"/>
<feature type="region of interest" description="Disordered" evidence="1">
    <location>
        <begin position="83"/>
        <end position="107"/>
    </location>
</feature>
<dbReference type="OrthoDB" id="3066663at2759"/>
<proteinExistence type="predicted"/>
<protein>
    <submittedName>
        <fullName evidence="2">Uncharacterized protein</fullName>
    </submittedName>
</protein>
<organism evidence="2 3">
    <name type="scientific">Galerina marginata (strain CBS 339.88)</name>
    <dbReference type="NCBI Taxonomy" id="685588"/>
    <lineage>
        <taxon>Eukaryota</taxon>
        <taxon>Fungi</taxon>
        <taxon>Dikarya</taxon>
        <taxon>Basidiomycota</taxon>
        <taxon>Agaricomycotina</taxon>
        <taxon>Agaricomycetes</taxon>
        <taxon>Agaricomycetidae</taxon>
        <taxon>Agaricales</taxon>
        <taxon>Agaricineae</taxon>
        <taxon>Strophariaceae</taxon>
        <taxon>Galerina</taxon>
    </lineage>
</organism>
<feature type="compositionally biased region" description="Basic residues" evidence="1">
    <location>
        <begin position="87"/>
        <end position="96"/>
    </location>
</feature>
<name>A0A067SM66_GALM3</name>
<sequence>MSEDIAAGSTSPSSTSDSNGQLEEVGNNPESQAGVEKTPVVDAGPSTPPPKRVLKVYATTAEAIANFKPTPREVIRGIAPHVFDERKRRRSQKRAPKPYWYMSTGEKRSSPLRGAAVISWDEHSIYLEQPEPPKRATSPERSEPAPLPVQVRDSISSEQRAVINTRRVKLQKSGWKHFRVDVHLFRTIGVKLKSVTSLNVHSSGR</sequence>
<dbReference type="HOGENOM" id="CLU_115937_0_0_1"/>
<reference evidence="3" key="1">
    <citation type="journal article" date="2014" name="Proc. Natl. Acad. Sci. U.S.A.">
        <title>Extensive sampling of basidiomycete genomes demonstrates inadequacy of the white-rot/brown-rot paradigm for wood decay fungi.</title>
        <authorList>
            <person name="Riley R."/>
            <person name="Salamov A.A."/>
            <person name="Brown D.W."/>
            <person name="Nagy L.G."/>
            <person name="Floudas D."/>
            <person name="Held B.W."/>
            <person name="Levasseur A."/>
            <person name="Lombard V."/>
            <person name="Morin E."/>
            <person name="Otillar R."/>
            <person name="Lindquist E.A."/>
            <person name="Sun H."/>
            <person name="LaButti K.M."/>
            <person name="Schmutz J."/>
            <person name="Jabbour D."/>
            <person name="Luo H."/>
            <person name="Baker S.E."/>
            <person name="Pisabarro A.G."/>
            <person name="Walton J.D."/>
            <person name="Blanchette R.A."/>
            <person name="Henrissat B."/>
            <person name="Martin F."/>
            <person name="Cullen D."/>
            <person name="Hibbett D.S."/>
            <person name="Grigoriev I.V."/>
        </authorList>
    </citation>
    <scope>NUCLEOTIDE SEQUENCE [LARGE SCALE GENOMIC DNA]</scope>
    <source>
        <strain evidence="3">CBS 339.88</strain>
    </source>
</reference>
<dbReference type="EMBL" id="KL142406">
    <property type="protein sequence ID" value="KDR68809.1"/>
    <property type="molecule type" value="Genomic_DNA"/>
</dbReference>
<feature type="compositionally biased region" description="Low complexity" evidence="1">
    <location>
        <begin position="9"/>
        <end position="18"/>
    </location>
</feature>